<evidence type="ECO:0000313" key="2">
    <source>
        <dbReference type="Proteomes" id="UP000616201"/>
    </source>
</evidence>
<organism evidence="1 2">
    <name type="scientific">Sphingobacterium hungaricum</name>
    <dbReference type="NCBI Taxonomy" id="2082723"/>
    <lineage>
        <taxon>Bacteria</taxon>
        <taxon>Pseudomonadati</taxon>
        <taxon>Bacteroidota</taxon>
        <taxon>Sphingobacteriia</taxon>
        <taxon>Sphingobacteriales</taxon>
        <taxon>Sphingobacteriaceae</taxon>
        <taxon>Sphingobacterium</taxon>
    </lineage>
</organism>
<proteinExistence type="predicted"/>
<dbReference type="AlphaFoldDB" id="A0A928YQX5"/>
<gene>
    <name evidence="1" type="ORF">C4F49_11995</name>
</gene>
<comment type="caution">
    <text evidence="1">The sequence shown here is derived from an EMBL/GenBank/DDBJ whole genome shotgun (WGS) entry which is preliminary data.</text>
</comment>
<dbReference type="RefSeq" id="WP_196936347.1">
    <property type="nucleotide sequence ID" value="NZ_MU158698.1"/>
</dbReference>
<name>A0A928YQX5_9SPHI</name>
<protein>
    <submittedName>
        <fullName evidence="1">Uncharacterized protein</fullName>
    </submittedName>
</protein>
<dbReference type="Proteomes" id="UP000616201">
    <property type="component" value="Unassembled WGS sequence"/>
</dbReference>
<dbReference type="EMBL" id="PRDK01000006">
    <property type="protein sequence ID" value="MBE8714404.1"/>
    <property type="molecule type" value="Genomic_DNA"/>
</dbReference>
<reference evidence="1" key="1">
    <citation type="submission" date="2018-02" db="EMBL/GenBank/DDBJ databases">
        <authorList>
            <person name="Vasarhelyi B.M."/>
            <person name="Deshmukh S."/>
            <person name="Balint B."/>
            <person name="Kukolya J."/>
        </authorList>
    </citation>
    <scope>NUCLEOTIDE SEQUENCE</scope>
    <source>
        <strain evidence="1">KB22</strain>
    </source>
</reference>
<keyword evidence="2" id="KW-1185">Reference proteome</keyword>
<sequence length="139" mass="15961">MMFLLSASNSFGQIDTNLVYEKADNIIRLIENNKIDSLLISSTDSIRCLPCNEVGLKQYINSKIFFTQRLQEIFTPNLIARLKNAEKLIVEESEPYPSYVVFYKIFGRDEIAFGHEGATFGIWLRSNEKLKFTAIETIP</sequence>
<evidence type="ECO:0000313" key="1">
    <source>
        <dbReference type="EMBL" id="MBE8714404.1"/>
    </source>
</evidence>
<accession>A0A928YQX5</accession>